<evidence type="ECO:0000256" key="5">
    <source>
        <dbReference type="ARBA" id="ARBA00022692"/>
    </source>
</evidence>
<sequence>MAGNSQEYISHHLTNLTYGKLPAGYVRHEVDEQGQAHEHELSHDTWTMAHSKEEAADMGFSAVHVDSLGWSIGLGALIMFLFWRGAKRATTAVPTGMQNFVEMIVEFIDGTVKESFHGRNPLVAPLSLTIFCWVFMMNFMDLIPVDVLPSIFGLFGLHYMKVVPSTDVNITMGMALTVFSLMIFYSIKVKGISGFAGELCLQPFKVKNPVLQAVFIPVNLFLESVALLAKPISLALRLFGNMYAGEMIFILIALMFTAGGALFLLGGVLQWAWAVFHILVITLQAFIFMMLTIVYLSMAHEDH</sequence>
<dbReference type="SUPFAM" id="SSF81336">
    <property type="entry name" value="F1F0 ATP synthase subunit A"/>
    <property type="match status" value="1"/>
</dbReference>
<name>A0ABW8NLV3_9GAMM</name>
<proteinExistence type="inferred from homology"/>
<keyword evidence="8 11" id="KW-0406">Ion transport</keyword>
<dbReference type="Pfam" id="PF00119">
    <property type="entry name" value="ATP-synt_A"/>
    <property type="match status" value="1"/>
</dbReference>
<keyword evidence="7 11" id="KW-1133">Transmembrane helix</keyword>
<evidence type="ECO:0000313" key="13">
    <source>
        <dbReference type="EMBL" id="MFK4753948.1"/>
    </source>
</evidence>
<evidence type="ECO:0000313" key="14">
    <source>
        <dbReference type="Proteomes" id="UP001620597"/>
    </source>
</evidence>
<dbReference type="HAMAP" id="MF_01393">
    <property type="entry name" value="ATP_synth_a_bact"/>
    <property type="match status" value="1"/>
</dbReference>
<dbReference type="PROSITE" id="PS00449">
    <property type="entry name" value="ATPASE_A"/>
    <property type="match status" value="1"/>
</dbReference>
<feature type="transmembrane region" description="Helical" evidence="11">
    <location>
        <begin position="271"/>
        <end position="296"/>
    </location>
</feature>
<keyword evidence="3 11" id="KW-0813">Transport</keyword>
<comment type="caution">
    <text evidence="13">The sequence shown here is derived from an EMBL/GenBank/DDBJ whole genome shotgun (WGS) entry which is preliminary data.</text>
</comment>
<keyword evidence="5 11" id="KW-0812">Transmembrane</keyword>
<keyword evidence="4 11" id="KW-0138">CF(0)</keyword>
<feature type="transmembrane region" description="Helical" evidence="11">
    <location>
        <begin position="168"/>
        <end position="187"/>
    </location>
</feature>
<dbReference type="NCBIfam" id="TIGR01131">
    <property type="entry name" value="ATP_synt_6_or_A"/>
    <property type="match status" value="1"/>
</dbReference>
<evidence type="ECO:0000256" key="11">
    <source>
        <dbReference type="HAMAP-Rule" id="MF_01393"/>
    </source>
</evidence>
<feature type="transmembrane region" description="Helical" evidence="11">
    <location>
        <begin position="67"/>
        <end position="83"/>
    </location>
</feature>
<protein>
    <recommendedName>
        <fullName evidence="11 12">ATP synthase subunit a</fullName>
    </recommendedName>
    <alternativeName>
        <fullName evidence="11">ATP synthase F0 sector subunit a</fullName>
    </alternativeName>
    <alternativeName>
        <fullName evidence="11">F-ATPase subunit 6</fullName>
    </alternativeName>
</protein>
<dbReference type="InterPro" id="IPR023011">
    <property type="entry name" value="ATP_synth_F0_asu_AS"/>
</dbReference>
<comment type="subcellular location">
    <subcellularLocation>
        <location evidence="11 12">Cell membrane</location>
        <topology evidence="11 12">Multi-pass membrane protein</topology>
    </subcellularLocation>
    <subcellularLocation>
        <location evidence="1">Membrane</location>
        <topology evidence="1">Multi-pass membrane protein</topology>
    </subcellularLocation>
</comment>
<comment type="similarity">
    <text evidence="2 11 12">Belongs to the ATPase A chain family.</text>
</comment>
<keyword evidence="11" id="KW-1003">Cell membrane</keyword>
<dbReference type="CDD" id="cd00310">
    <property type="entry name" value="ATP-synt_Fo_a_6"/>
    <property type="match status" value="1"/>
</dbReference>
<dbReference type="InterPro" id="IPR045082">
    <property type="entry name" value="ATP_syn_F0_a_bact/chloroplast"/>
</dbReference>
<keyword evidence="14" id="KW-1185">Reference proteome</keyword>
<evidence type="ECO:0000256" key="1">
    <source>
        <dbReference type="ARBA" id="ARBA00004141"/>
    </source>
</evidence>
<evidence type="ECO:0000256" key="9">
    <source>
        <dbReference type="ARBA" id="ARBA00023136"/>
    </source>
</evidence>
<dbReference type="Gene3D" id="1.20.120.220">
    <property type="entry name" value="ATP synthase, F0 complex, subunit A"/>
    <property type="match status" value="1"/>
</dbReference>
<dbReference type="Proteomes" id="UP001620597">
    <property type="component" value="Unassembled WGS sequence"/>
</dbReference>
<dbReference type="InterPro" id="IPR035908">
    <property type="entry name" value="F0_ATP_A_sf"/>
</dbReference>
<feature type="transmembrane region" description="Helical" evidence="11">
    <location>
        <begin position="247"/>
        <end position="265"/>
    </location>
</feature>
<evidence type="ECO:0000256" key="4">
    <source>
        <dbReference type="ARBA" id="ARBA00022547"/>
    </source>
</evidence>
<dbReference type="InterPro" id="IPR000568">
    <property type="entry name" value="ATP_synth_F0_asu"/>
</dbReference>
<evidence type="ECO:0000256" key="8">
    <source>
        <dbReference type="ARBA" id="ARBA00023065"/>
    </source>
</evidence>
<gene>
    <name evidence="11 13" type="primary">atpB</name>
    <name evidence="13" type="ORF">WG929_16165</name>
</gene>
<keyword evidence="9 11" id="KW-0472">Membrane</keyword>
<reference evidence="13 14" key="1">
    <citation type="submission" date="2024-03" db="EMBL/GenBank/DDBJ databases">
        <title>High-quality draft genome sequence of Oceanobacter sp. wDCs-4.</title>
        <authorList>
            <person name="Dong C."/>
        </authorList>
    </citation>
    <scope>NUCLEOTIDE SEQUENCE [LARGE SCALE GENOMIC DNA]</scope>
    <source>
        <strain evidence="14">wDCs-4</strain>
    </source>
</reference>
<evidence type="ECO:0000256" key="7">
    <source>
        <dbReference type="ARBA" id="ARBA00022989"/>
    </source>
</evidence>
<dbReference type="EMBL" id="JBBKTX010000022">
    <property type="protein sequence ID" value="MFK4753948.1"/>
    <property type="molecule type" value="Genomic_DNA"/>
</dbReference>
<dbReference type="PANTHER" id="PTHR42823:SF3">
    <property type="entry name" value="ATP SYNTHASE SUBUNIT A, CHLOROPLASTIC"/>
    <property type="match status" value="1"/>
</dbReference>
<accession>A0ABW8NLV3</accession>
<organism evidence="13 14">
    <name type="scientific">Oceanobacter antarcticus</name>
    <dbReference type="NCBI Taxonomy" id="3133425"/>
    <lineage>
        <taxon>Bacteria</taxon>
        <taxon>Pseudomonadati</taxon>
        <taxon>Pseudomonadota</taxon>
        <taxon>Gammaproteobacteria</taxon>
        <taxon>Oceanospirillales</taxon>
        <taxon>Oceanospirillaceae</taxon>
        <taxon>Oceanobacter</taxon>
    </lineage>
</organism>
<keyword evidence="6 11" id="KW-0375">Hydrogen ion transport</keyword>
<dbReference type="PANTHER" id="PTHR42823">
    <property type="entry name" value="ATP SYNTHASE SUBUNIT A, CHLOROPLASTIC"/>
    <property type="match status" value="1"/>
</dbReference>
<evidence type="ECO:0000256" key="6">
    <source>
        <dbReference type="ARBA" id="ARBA00022781"/>
    </source>
</evidence>
<feature type="transmembrane region" description="Helical" evidence="11">
    <location>
        <begin position="122"/>
        <end position="140"/>
    </location>
</feature>
<comment type="function">
    <text evidence="11 12">Key component of the proton channel; it plays a direct role in the translocation of protons across the membrane.</text>
</comment>
<evidence type="ECO:0000256" key="12">
    <source>
        <dbReference type="RuleBase" id="RU000483"/>
    </source>
</evidence>
<dbReference type="NCBIfam" id="NF004477">
    <property type="entry name" value="PRK05815.1-1"/>
    <property type="match status" value="1"/>
</dbReference>
<evidence type="ECO:0000256" key="3">
    <source>
        <dbReference type="ARBA" id="ARBA00022448"/>
    </source>
</evidence>
<dbReference type="RefSeq" id="WP_416206923.1">
    <property type="nucleotide sequence ID" value="NZ_JBBKTX010000022.1"/>
</dbReference>
<keyword evidence="10 11" id="KW-0066">ATP synthesis</keyword>
<evidence type="ECO:0000256" key="2">
    <source>
        <dbReference type="ARBA" id="ARBA00006810"/>
    </source>
</evidence>
<evidence type="ECO:0000256" key="10">
    <source>
        <dbReference type="ARBA" id="ARBA00023310"/>
    </source>
</evidence>